<dbReference type="PROSITE" id="PS00041">
    <property type="entry name" value="HTH_ARAC_FAMILY_1"/>
    <property type="match status" value="1"/>
</dbReference>
<evidence type="ECO:0000313" key="5">
    <source>
        <dbReference type="EMBL" id="GLS91737.1"/>
    </source>
</evidence>
<dbReference type="EMBL" id="BSPQ01000015">
    <property type="protein sequence ID" value="GLS91737.1"/>
    <property type="molecule type" value="Genomic_DNA"/>
</dbReference>
<keyword evidence="6" id="KW-1185">Reference proteome</keyword>
<protein>
    <submittedName>
        <fullName evidence="5">Xylose operon regulatory protein</fullName>
    </submittedName>
</protein>
<dbReference type="InterPro" id="IPR018060">
    <property type="entry name" value="HTH_AraC"/>
</dbReference>
<dbReference type="PANTHER" id="PTHR43280:SF2">
    <property type="entry name" value="HTH-TYPE TRANSCRIPTIONAL REGULATOR EXSA"/>
    <property type="match status" value="1"/>
</dbReference>
<comment type="caution">
    <text evidence="5">The sequence shown here is derived from an EMBL/GenBank/DDBJ whole genome shotgun (WGS) entry which is preliminary data.</text>
</comment>
<reference evidence="6" key="1">
    <citation type="journal article" date="2019" name="Int. J. Syst. Evol. Microbiol.">
        <title>The Global Catalogue of Microorganisms (GCM) 10K type strain sequencing project: providing services to taxonomists for standard genome sequencing and annotation.</title>
        <authorList>
            <consortium name="The Broad Institute Genomics Platform"/>
            <consortium name="The Broad Institute Genome Sequencing Center for Infectious Disease"/>
            <person name="Wu L."/>
            <person name="Ma J."/>
        </authorList>
    </citation>
    <scope>NUCLEOTIDE SEQUENCE [LARGE SCALE GENOMIC DNA]</scope>
    <source>
        <strain evidence="6">NBRC 103166</strain>
    </source>
</reference>
<organism evidence="5 6">
    <name type="scientific">Psychromonas marina</name>
    <dbReference type="NCBI Taxonomy" id="88364"/>
    <lineage>
        <taxon>Bacteria</taxon>
        <taxon>Pseudomonadati</taxon>
        <taxon>Pseudomonadota</taxon>
        <taxon>Gammaproteobacteria</taxon>
        <taxon>Alteromonadales</taxon>
        <taxon>Psychromonadaceae</taxon>
        <taxon>Psychromonas</taxon>
    </lineage>
</organism>
<evidence type="ECO:0000313" key="6">
    <source>
        <dbReference type="Proteomes" id="UP001157353"/>
    </source>
</evidence>
<evidence type="ECO:0000259" key="4">
    <source>
        <dbReference type="PROSITE" id="PS01124"/>
    </source>
</evidence>
<dbReference type="Gene3D" id="1.10.10.60">
    <property type="entry name" value="Homeodomain-like"/>
    <property type="match status" value="1"/>
</dbReference>
<evidence type="ECO:0000256" key="3">
    <source>
        <dbReference type="ARBA" id="ARBA00023163"/>
    </source>
</evidence>
<dbReference type="Gene3D" id="3.40.50.2300">
    <property type="match status" value="2"/>
</dbReference>
<sequence length="370" mass="42912">MEKHFMIKLLLLIDTMFYYDREVLKGIKSKADECPFKFSIHIESIENAEDILSQQWDYVIADFDKVDRFDVISQLTCHVLIYSSYRIENAPKSVSTVTNDNQYLSCLALGQFIQNDIQNVTFYMDPSEMNAGWAKERHLYFKQHASLLDLNYVSNLQNAVSTKQFPLGVYCASDRSARKLVDFCTRNKISIPGQVSIIGTDYDDAECYLSDVPLTSIYLDPYRLGKKCLQVLLKAKRFNKLLHEKYQPKNVLNENTTMVDSSQDEIVNNALYFLHNNFHTNIKVNHVVDFCKTSRKTLDKRFSANKGMTVHQYLSDLRISKSKKLLRSSSESIESIALQCGYPSQSYLYQVYKKLFDYTPCKYRQNLTIS</sequence>
<dbReference type="Pfam" id="PF12833">
    <property type="entry name" value="HTH_18"/>
    <property type="match status" value="1"/>
</dbReference>
<name>A0ABQ6E2Z6_9GAMM</name>
<keyword evidence="3" id="KW-0804">Transcription</keyword>
<evidence type="ECO:0000256" key="1">
    <source>
        <dbReference type="ARBA" id="ARBA00023015"/>
    </source>
</evidence>
<dbReference type="PANTHER" id="PTHR43280">
    <property type="entry name" value="ARAC-FAMILY TRANSCRIPTIONAL REGULATOR"/>
    <property type="match status" value="1"/>
</dbReference>
<dbReference type="Proteomes" id="UP001157353">
    <property type="component" value="Unassembled WGS sequence"/>
</dbReference>
<dbReference type="SUPFAM" id="SSF46689">
    <property type="entry name" value="Homeodomain-like"/>
    <property type="match status" value="2"/>
</dbReference>
<dbReference type="SMART" id="SM00342">
    <property type="entry name" value="HTH_ARAC"/>
    <property type="match status" value="1"/>
</dbReference>
<dbReference type="PROSITE" id="PS01124">
    <property type="entry name" value="HTH_ARAC_FAMILY_2"/>
    <property type="match status" value="1"/>
</dbReference>
<proteinExistence type="predicted"/>
<keyword evidence="2" id="KW-0238">DNA-binding</keyword>
<dbReference type="InterPro" id="IPR018062">
    <property type="entry name" value="HTH_AraC-typ_CS"/>
</dbReference>
<dbReference type="Pfam" id="PF13377">
    <property type="entry name" value="Peripla_BP_3"/>
    <property type="match status" value="1"/>
</dbReference>
<keyword evidence="1" id="KW-0805">Transcription regulation</keyword>
<dbReference type="InterPro" id="IPR046335">
    <property type="entry name" value="LacI/GalR-like_sensor"/>
</dbReference>
<evidence type="ECO:0000256" key="2">
    <source>
        <dbReference type="ARBA" id="ARBA00023125"/>
    </source>
</evidence>
<gene>
    <name evidence="5" type="primary">xylR</name>
    <name evidence="5" type="ORF">GCM10007916_28070</name>
</gene>
<feature type="domain" description="HTH araC/xylS-type" evidence="4">
    <location>
        <begin position="268"/>
        <end position="366"/>
    </location>
</feature>
<accession>A0ABQ6E2Z6</accession>
<dbReference type="InterPro" id="IPR009057">
    <property type="entry name" value="Homeodomain-like_sf"/>
</dbReference>
<dbReference type="InterPro" id="IPR028082">
    <property type="entry name" value="Peripla_BP_I"/>
</dbReference>
<dbReference type="SUPFAM" id="SSF53822">
    <property type="entry name" value="Periplasmic binding protein-like I"/>
    <property type="match status" value="1"/>
</dbReference>